<dbReference type="InterPro" id="IPR029052">
    <property type="entry name" value="Metallo-depent_PP-like"/>
</dbReference>
<dbReference type="AlphaFoldDB" id="A0A2T3NL77"/>
<dbReference type="SUPFAM" id="SSF56300">
    <property type="entry name" value="Metallo-dependent phosphatases"/>
    <property type="match status" value="1"/>
</dbReference>
<evidence type="ECO:0000313" key="4">
    <source>
        <dbReference type="Proteomes" id="UP000241346"/>
    </source>
</evidence>
<dbReference type="GO" id="GO:0016787">
    <property type="term" value="F:hydrolase activity"/>
    <property type="evidence" value="ECO:0007669"/>
    <property type="project" value="InterPro"/>
</dbReference>
<feature type="chain" id="PRO_5015474732" evidence="1">
    <location>
        <begin position="27"/>
        <end position="706"/>
    </location>
</feature>
<comment type="caution">
    <text evidence="3">The sequence shown here is derived from an EMBL/GenBank/DDBJ whole genome shotgun (WGS) entry which is preliminary data.</text>
</comment>
<dbReference type="Proteomes" id="UP000241346">
    <property type="component" value="Unassembled WGS sequence"/>
</dbReference>
<name>A0A2T3NL77_9GAMM</name>
<dbReference type="Pfam" id="PF00149">
    <property type="entry name" value="Metallophos"/>
    <property type="match status" value="1"/>
</dbReference>
<dbReference type="InterPro" id="IPR004843">
    <property type="entry name" value="Calcineurin-like_PHP"/>
</dbReference>
<reference evidence="3 4" key="1">
    <citation type="submission" date="2018-03" db="EMBL/GenBank/DDBJ databases">
        <title>Whole genome sequencing of Histamine producing bacteria.</title>
        <authorList>
            <person name="Butler K."/>
        </authorList>
    </citation>
    <scope>NUCLEOTIDE SEQUENCE [LARGE SCALE GENOMIC DNA]</scope>
    <source>
        <strain evidence="3 4">DSM 19138</strain>
    </source>
</reference>
<evidence type="ECO:0000259" key="2">
    <source>
        <dbReference type="Pfam" id="PF00149"/>
    </source>
</evidence>
<dbReference type="EMBL" id="PYMB01000001">
    <property type="protein sequence ID" value="PSW16274.1"/>
    <property type="molecule type" value="Genomic_DNA"/>
</dbReference>
<protein>
    <submittedName>
        <fullName evidence="3">Phosphoesterase</fullName>
    </submittedName>
</protein>
<dbReference type="OrthoDB" id="5695107at2"/>
<feature type="domain" description="Calcineurin-like phosphoesterase" evidence="2">
    <location>
        <begin position="32"/>
        <end position="152"/>
    </location>
</feature>
<feature type="signal peptide" evidence="1">
    <location>
        <begin position="1"/>
        <end position="26"/>
    </location>
</feature>
<sequence>MKRFRKSSVALLVSMATAMAFNTASAREQTQIAFMPDIHFHDVYGDFTDGSFEGLKNSHSGQNATIRSMHAQLTSTRLFNENYFALLAALDDAVRRGVKYIALPGDFSDDGQPVHIRGLKKILDHYAQTYDIEFFAAPGNHDPVRPFDRPSGEKDFLGKEGKTQRIFSKGANECVGYEGNSAVINAGHELPTVCTEEIRELGYEGLMAELGDFGFFPQASNVYWETPYSTYTQTTYDFDKALGQSTYQQRQYEICHEGTGGKYKQPNYSACFTVPDTSYLVEPVEGLWLLAIDANVYIPNADADTAQPELAANFAGSGNAGYNRMLTHKQHVIEWMKTVVERANAEGKTLVAFSHFPMTEFYNGAAETIEDIFGPGNFQLARSPKEDVSHALAKTGIKLHIGGHMHFNDTGVKRYDDGSFIFNVQAPSMAAYVPAYKLLSFKSDSQVEVETVILDKVPRFDELFEHYEKEWKHLKAEGAEEIWNKDVLTSKDYYEFTNWHITELTRMRFLPEEWPCDLKQMVFALDGRQMLTLSQLDSPLTQAQVMTLSGGRQAVEICQEKPVNFDPSAINDPAFAKAWQQAEASAKQIASDNGLSLDDFEKWNGFDLAVDFYRLRNADELAFKDVDRNRMPQYELLASTLAEQTVTDSTQFGDVFKQRFGGLFAILTKFANGEPSYHFELNLDKGTIVDLKRLDLETGKVSKIKQ</sequence>
<dbReference type="RefSeq" id="WP_107296897.1">
    <property type="nucleotide sequence ID" value="NZ_PYMB01000001.1"/>
</dbReference>
<organism evidence="3 4">
    <name type="scientific">Photobacterium rosenbergii</name>
    <dbReference type="NCBI Taxonomy" id="294936"/>
    <lineage>
        <taxon>Bacteria</taxon>
        <taxon>Pseudomonadati</taxon>
        <taxon>Pseudomonadota</taxon>
        <taxon>Gammaproteobacteria</taxon>
        <taxon>Vibrionales</taxon>
        <taxon>Vibrionaceae</taxon>
        <taxon>Photobacterium</taxon>
    </lineage>
</organism>
<evidence type="ECO:0000313" key="3">
    <source>
        <dbReference type="EMBL" id="PSW16274.1"/>
    </source>
</evidence>
<proteinExistence type="predicted"/>
<gene>
    <name evidence="3" type="ORF">C9J01_04545</name>
</gene>
<keyword evidence="1" id="KW-0732">Signal</keyword>
<dbReference type="Gene3D" id="3.60.21.10">
    <property type="match status" value="2"/>
</dbReference>
<accession>A0A2T3NL77</accession>
<evidence type="ECO:0000256" key="1">
    <source>
        <dbReference type="SAM" id="SignalP"/>
    </source>
</evidence>